<organism evidence="1">
    <name type="scientific">marine sediment metagenome</name>
    <dbReference type="NCBI Taxonomy" id="412755"/>
    <lineage>
        <taxon>unclassified sequences</taxon>
        <taxon>metagenomes</taxon>
        <taxon>ecological metagenomes</taxon>
    </lineage>
</organism>
<protein>
    <submittedName>
        <fullName evidence="1">Uncharacterized protein</fullName>
    </submittedName>
</protein>
<proteinExistence type="predicted"/>
<dbReference type="EMBL" id="LAZR01012447">
    <property type="protein sequence ID" value="KKM26797.1"/>
    <property type="molecule type" value="Genomic_DNA"/>
</dbReference>
<dbReference type="AlphaFoldDB" id="A0A0F9IH05"/>
<accession>A0A0F9IH05</accession>
<comment type="caution">
    <text evidence="1">The sequence shown here is derived from an EMBL/GenBank/DDBJ whole genome shotgun (WGS) entry which is preliminary data.</text>
</comment>
<evidence type="ECO:0000313" key="1">
    <source>
        <dbReference type="EMBL" id="KKM26797.1"/>
    </source>
</evidence>
<sequence>MAEVLQRHLDAAVVLWRKHTGSNLITLDERECVAAAIDQGEHTGRLDGLKAATDALRAHGFIAAGELLRVAIDKERERDGAT</sequence>
<name>A0A0F9IH05_9ZZZZ</name>
<reference evidence="1" key="1">
    <citation type="journal article" date="2015" name="Nature">
        <title>Complex archaea that bridge the gap between prokaryotes and eukaryotes.</title>
        <authorList>
            <person name="Spang A."/>
            <person name="Saw J.H."/>
            <person name="Jorgensen S.L."/>
            <person name="Zaremba-Niedzwiedzka K."/>
            <person name="Martijn J."/>
            <person name="Lind A.E."/>
            <person name="van Eijk R."/>
            <person name="Schleper C."/>
            <person name="Guy L."/>
            <person name="Ettema T.J."/>
        </authorList>
    </citation>
    <scope>NUCLEOTIDE SEQUENCE</scope>
</reference>
<gene>
    <name evidence="1" type="ORF">LCGC14_1581140</name>
</gene>